<evidence type="ECO:0000313" key="4">
    <source>
        <dbReference type="Proteomes" id="UP000320623"/>
    </source>
</evidence>
<dbReference type="Proteomes" id="UP000320623">
    <property type="component" value="Unassembled WGS sequence"/>
</dbReference>
<dbReference type="AlphaFoldDB" id="A0A0S4MRN4"/>
<dbReference type="STRING" id="1643428.GCA_001442855_00297"/>
<evidence type="ECO:0000259" key="2">
    <source>
        <dbReference type="Pfam" id="PF20094"/>
    </source>
</evidence>
<dbReference type="InterPro" id="IPR030959">
    <property type="entry name" value="GWxTD_dom"/>
</dbReference>
<feature type="signal peptide" evidence="1">
    <location>
        <begin position="1"/>
        <end position="18"/>
    </location>
</feature>
<dbReference type="NCBIfam" id="TIGR04514">
    <property type="entry name" value="GWxTD_dom"/>
    <property type="match status" value="1"/>
</dbReference>
<name>A0A0S4MRN4_9BACT</name>
<keyword evidence="1" id="KW-0732">Signal</keyword>
<reference evidence="4" key="1">
    <citation type="submission" date="2015-11" db="EMBL/GenBank/DDBJ databases">
        <authorList>
            <person name="Varghese N."/>
        </authorList>
    </citation>
    <scope>NUCLEOTIDE SEQUENCE [LARGE SCALE GENOMIC DNA]</scope>
</reference>
<dbReference type="EMBL" id="FAOO01000002">
    <property type="protein sequence ID" value="CUU01678.1"/>
    <property type="molecule type" value="Genomic_DNA"/>
</dbReference>
<accession>A0A0S4MRN4</accession>
<protein>
    <submittedName>
        <fullName evidence="3">GWxTD domain-containing protein</fullName>
    </submittedName>
</protein>
<gene>
    <name evidence="3" type="ORF">JGI1_00310</name>
</gene>
<keyword evidence="4" id="KW-1185">Reference proteome</keyword>
<evidence type="ECO:0000313" key="3">
    <source>
        <dbReference type="EMBL" id="CUU01678.1"/>
    </source>
</evidence>
<dbReference type="RefSeq" id="WP_140944112.1">
    <property type="nucleotide sequence ID" value="NZ_FAOO01000002.1"/>
</dbReference>
<sequence length="453" mass="52758">MKKIFFLAIVFASFVANAQLPFFRPFFSTLGGETRLFFYEVVNLISDDTSKSRIDINFRIANDILTFVKNPLGSPEYISNFTVTAEIFTDDGRTVGRKSFRGFRGTDNYDETNSKDIYTQGNFRFDIAPGNYRLTLILEDEQSNQILKRERKLKVKAFKPGFFDASDLVIIQEVKESGDTMVLIPTNIGNRVNFGRGFIAYIQFTDKASEVKYSITYFAEFGKKRVIKSESIEVDKIRNDMEFVFRENPGDTIFTYLLSPSAPKNYYSLLIPVSGDSLDLGEYELTLAVKFEDVDKIQVEKEFTRKFTVEWVDMPFSLQNLDYAIGILEYIASSDEMAKLRFGTPQARLQKFKEFWAQRDPTPKTVYNELMAEFYRRVDYAFMNFSTLRERDGARTDRGRIYIIYGQPTKIERKYTPGKPTEEIWYYEPIRRKFVFVDQYGSFKLTLIETYAP</sequence>
<feature type="chain" id="PRO_5006624531" evidence="1">
    <location>
        <begin position="19"/>
        <end position="453"/>
    </location>
</feature>
<dbReference type="OrthoDB" id="1522692at2"/>
<evidence type="ECO:0000256" key="1">
    <source>
        <dbReference type="SAM" id="SignalP"/>
    </source>
</evidence>
<feature type="domain" description="GWxTD" evidence="2">
    <location>
        <begin position="318"/>
        <end position="437"/>
    </location>
</feature>
<dbReference type="Pfam" id="PF20094">
    <property type="entry name" value="GWxTD_dom"/>
    <property type="match status" value="1"/>
</dbReference>
<organism evidence="3 4">
    <name type="scientific">Candidatus Thermokryptus mobilis</name>
    <dbReference type="NCBI Taxonomy" id="1643428"/>
    <lineage>
        <taxon>Bacteria</taxon>
        <taxon>Pseudomonadati</taxon>
        <taxon>Candidatus Kryptoniota</taxon>
        <taxon>Candidatus Thermokryptus</taxon>
    </lineage>
</organism>
<proteinExistence type="predicted"/>